<protein>
    <submittedName>
        <fullName evidence="1">DUF1826 domain-containing protein</fullName>
    </submittedName>
</protein>
<proteinExistence type="predicted"/>
<dbReference type="RefSeq" id="WP_280657834.1">
    <property type="nucleotide sequence ID" value="NZ_CP120373.1"/>
</dbReference>
<sequence>MRPDPAIAPPPPRRRCPTAKRLARDILLNNPVSVLQRTLSADVSSALERAPVDQLPDFRFTASAVELRSTLLRHFNEMSLEPAWLRDWLFNDVFFLARLFRYLTSASSVIVRLETITTDACKRFHADNVRLRLVSTYRGPGTQWLGPRALAMQEAGKPLSPDAIKTTPTGAILLIRGSKSASETSSALLHRSPPIEGTGINRLLLAVDDADEFGS</sequence>
<keyword evidence="2" id="KW-1185">Reference proteome</keyword>
<gene>
    <name evidence="1" type="ORF">PZN02_001979</name>
</gene>
<name>A0ABY8D8B9_9HYPH</name>
<dbReference type="Proteomes" id="UP001229355">
    <property type="component" value="Chromosome 1"/>
</dbReference>
<accession>A0ABY8D8B9</accession>
<evidence type="ECO:0000313" key="1">
    <source>
        <dbReference type="EMBL" id="WEX85750.1"/>
    </source>
</evidence>
<dbReference type="InterPro" id="IPR014955">
    <property type="entry name" value="DUF1826"/>
</dbReference>
<dbReference type="EMBL" id="CP120373">
    <property type="protein sequence ID" value="WEX85750.1"/>
    <property type="molecule type" value="Genomic_DNA"/>
</dbReference>
<dbReference type="Pfam" id="PF08856">
    <property type="entry name" value="DUF1826"/>
    <property type="match status" value="1"/>
</dbReference>
<reference evidence="1 2" key="1">
    <citation type="submission" date="2023-03" db="EMBL/GenBank/DDBJ databases">
        <authorList>
            <person name="Kaur S."/>
            <person name="Espinosa-Saiz D."/>
            <person name="Velazquez E."/>
            <person name="Menendez E."/>
            <person name="diCenzo G.C."/>
        </authorList>
    </citation>
    <scope>NUCLEOTIDE SEQUENCE [LARGE SCALE GENOMIC DNA]</scope>
    <source>
        <strain evidence="1 2">LMG 24692</strain>
    </source>
</reference>
<organism evidence="1 2">
    <name type="scientific">Sinorhizobium garamanticum</name>
    <dbReference type="NCBI Taxonomy" id="680247"/>
    <lineage>
        <taxon>Bacteria</taxon>
        <taxon>Pseudomonadati</taxon>
        <taxon>Pseudomonadota</taxon>
        <taxon>Alphaproteobacteria</taxon>
        <taxon>Hyphomicrobiales</taxon>
        <taxon>Rhizobiaceae</taxon>
        <taxon>Sinorhizobium/Ensifer group</taxon>
        <taxon>Sinorhizobium</taxon>
    </lineage>
</organism>
<evidence type="ECO:0000313" key="2">
    <source>
        <dbReference type="Proteomes" id="UP001229355"/>
    </source>
</evidence>